<reference evidence="2 3" key="3">
    <citation type="journal article" date="2017" name="G3 (Bethesda)">
        <title>Comparative analysis highlights variable genome content of wheat rusts and divergence of the mating loci.</title>
        <authorList>
            <person name="Cuomo C.A."/>
            <person name="Bakkeren G."/>
            <person name="Khalil H.B."/>
            <person name="Panwar V."/>
            <person name="Joly D."/>
            <person name="Linning R."/>
            <person name="Sakthikumar S."/>
            <person name="Song X."/>
            <person name="Adiconis X."/>
            <person name="Fan L."/>
            <person name="Goldberg J.M."/>
            <person name="Levin J.Z."/>
            <person name="Young S."/>
            <person name="Zeng Q."/>
            <person name="Anikster Y."/>
            <person name="Bruce M."/>
            <person name="Wang M."/>
            <person name="Yin C."/>
            <person name="McCallum B."/>
            <person name="Szabo L.J."/>
            <person name="Hulbert S."/>
            <person name="Chen X."/>
            <person name="Fellers J.P."/>
        </authorList>
    </citation>
    <scope>NUCLEOTIDE SEQUENCE</scope>
    <source>
        <strain evidence="3">Isolate 1-1 / race 1 (BBBD)</strain>
        <strain evidence="2">isolate 1-1 / race 1 (BBBD)</strain>
    </source>
</reference>
<accession>A0A0C4EJ65</accession>
<sequence length="213" mass="24181">MASKDVLVSSQKQPNQWGYKWEEGFIGCYKELSDPPPIRFDKLLQNSKRNHVQAGLLLRAIYLDQPFRTNGSPLHNWLSEFRIGDFNPDHLPQAPLARPRPLPTTSPLMGCTSKKNKKATDLIVLINQHLAPLAQPCHLNQANKIFWLYNQRVIDAQCGVGVANLSLVNAFAQLFKAKRVKYHLVLQASEGYRPIWPAWLPENTQQTGLPTHI</sequence>
<dbReference type="Proteomes" id="UP000005240">
    <property type="component" value="Unassembled WGS sequence"/>
</dbReference>
<dbReference type="VEuPathDB" id="FungiDB:PTTG_00782"/>
<evidence type="ECO:0000313" key="1">
    <source>
        <dbReference type="EMBL" id="OAV94883.1"/>
    </source>
</evidence>
<reference evidence="1" key="1">
    <citation type="submission" date="2009-11" db="EMBL/GenBank/DDBJ databases">
        <authorList>
            <consortium name="The Broad Institute Genome Sequencing Platform"/>
            <person name="Ward D."/>
            <person name="Feldgarden M."/>
            <person name="Earl A."/>
            <person name="Young S.K."/>
            <person name="Zeng Q."/>
            <person name="Koehrsen M."/>
            <person name="Alvarado L."/>
            <person name="Berlin A."/>
            <person name="Bochicchio J."/>
            <person name="Borenstein D."/>
            <person name="Chapman S.B."/>
            <person name="Chen Z."/>
            <person name="Engels R."/>
            <person name="Freedman E."/>
            <person name="Gellesch M."/>
            <person name="Goldberg J."/>
            <person name="Griggs A."/>
            <person name="Gujja S."/>
            <person name="Heilman E."/>
            <person name="Heiman D."/>
            <person name="Hepburn T."/>
            <person name="Howarth C."/>
            <person name="Jen D."/>
            <person name="Larson L."/>
            <person name="Lewis B."/>
            <person name="Mehta T."/>
            <person name="Park D."/>
            <person name="Pearson M."/>
            <person name="Roberts A."/>
            <person name="Saif S."/>
            <person name="Shea T."/>
            <person name="Shenoy N."/>
            <person name="Sisk P."/>
            <person name="Stolte C."/>
            <person name="Sykes S."/>
            <person name="Thomson T."/>
            <person name="Walk T."/>
            <person name="White J."/>
            <person name="Yandava C."/>
            <person name="Izard J."/>
            <person name="Baranova O.V."/>
            <person name="Blanton J.M."/>
            <person name="Tanner A.C."/>
            <person name="Dewhirst F.E."/>
            <person name="Haas B."/>
            <person name="Nusbaum C."/>
            <person name="Birren B."/>
        </authorList>
    </citation>
    <scope>NUCLEOTIDE SEQUENCE [LARGE SCALE GENOMIC DNA]</scope>
    <source>
        <strain evidence="1">1-1 BBBD Race 1</strain>
    </source>
</reference>
<evidence type="ECO:0000313" key="2">
    <source>
        <dbReference type="EnsemblFungi" id="PTTG_00782-t43_1-p1"/>
    </source>
</evidence>
<reference evidence="2" key="4">
    <citation type="submission" date="2025-05" db="UniProtKB">
        <authorList>
            <consortium name="EnsemblFungi"/>
        </authorList>
    </citation>
    <scope>IDENTIFICATION</scope>
    <source>
        <strain evidence="2">isolate 1-1 / race 1 (BBBD)</strain>
    </source>
</reference>
<organism evidence="1">
    <name type="scientific">Puccinia triticina (isolate 1-1 / race 1 (BBBD))</name>
    <name type="common">Brown leaf rust fungus</name>
    <dbReference type="NCBI Taxonomy" id="630390"/>
    <lineage>
        <taxon>Eukaryota</taxon>
        <taxon>Fungi</taxon>
        <taxon>Dikarya</taxon>
        <taxon>Basidiomycota</taxon>
        <taxon>Pucciniomycotina</taxon>
        <taxon>Pucciniomycetes</taxon>
        <taxon>Pucciniales</taxon>
        <taxon>Pucciniaceae</taxon>
        <taxon>Puccinia</taxon>
    </lineage>
</organism>
<name>A0A0C4EJ65_PUCT1</name>
<dbReference type="OrthoDB" id="2506968at2759"/>
<dbReference type="EnsemblFungi" id="PTTG_00782-t43_1">
    <property type="protein sequence ID" value="PTTG_00782-t43_1-p1"/>
    <property type="gene ID" value="PTTG_00782"/>
</dbReference>
<protein>
    <submittedName>
        <fullName evidence="1 2">Uncharacterized protein</fullName>
    </submittedName>
</protein>
<dbReference type="AlphaFoldDB" id="A0A0C4EJ65"/>
<dbReference type="EMBL" id="ADAS02000035">
    <property type="protein sequence ID" value="OAV94883.1"/>
    <property type="molecule type" value="Genomic_DNA"/>
</dbReference>
<reference evidence="1" key="2">
    <citation type="submission" date="2016-05" db="EMBL/GenBank/DDBJ databases">
        <title>Comparative analysis highlights variable genome content of wheat rusts and divergence of the mating loci.</title>
        <authorList>
            <person name="Cuomo C.A."/>
            <person name="Bakkeren G."/>
            <person name="Szabo L."/>
            <person name="Khalil H."/>
            <person name="Joly D."/>
            <person name="Goldberg J."/>
            <person name="Young S."/>
            <person name="Zeng Q."/>
            <person name="Fellers J."/>
        </authorList>
    </citation>
    <scope>NUCLEOTIDE SEQUENCE [LARGE SCALE GENOMIC DNA]</scope>
    <source>
        <strain evidence="1">1-1 BBBD Race 1</strain>
    </source>
</reference>
<evidence type="ECO:0000313" key="3">
    <source>
        <dbReference type="Proteomes" id="UP000005240"/>
    </source>
</evidence>
<gene>
    <name evidence="1" type="ORF">PTTG_00782</name>
</gene>
<keyword evidence="3" id="KW-1185">Reference proteome</keyword>
<proteinExistence type="predicted"/>